<dbReference type="EMBL" id="JAVAMP010000032">
    <property type="protein sequence ID" value="MDP5277232.1"/>
    <property type="molecule type" value="Genomic_DNA"/>
</dbReference>
<gene>
    <name evidence="1" type="ORF">Q5Y73_24415</name>
</gene>
<dbReference type="RefSeq" id="WP_305994532.1">
    <property type="nucleotide sequence ID" value="NZ_JAVAMP010000032.1"/>
</dbReference>
<keyword evidence="2" id="KW-1185">Reference proteome</keyword>
<proteinExistence type="predicted"/>
<dbReference type="Proteomes" id="UP001231941">
    <property type="component" value="Unassembled WGS sequence"/>
</dbReference>
<name>A0ABT9J6Y3_9BACL</name>
<comment type="caution">
    <text evidence="1">The sequence shown here is derived from an EMBL/GenBank/DDBJ whole genome shotgun (WGS) entry which is preliminary data.</text>
</comment>
<protein>
    <recommendedName>
        <fullName evidence="3">Aspartyl-phosphate phosphatase Spo0E family protein</fullName>
    </recommendedName>
</protein>
<sequence length="64" mass="7645">MSYKQMIEEWESWEHLIKRDLAQLENRIQFIYKQMSAVGIGKELSEDFVIEKLKDLILEVSEKG</sequence>
<evidence type="ECO:0000313" key="2">
    <source>
        <dbReference type="Proteomes" id="UP001231941"/>
    </source>
</evidence>
<accession>A0ABT9J6Y3</accession>
<reference evidence="1 2" key="1">
    <citation type="submission" date="2023-08" db="EMBL/GenBank/DDBJ databases">
        <authorList>
            <person name="Park J.-S."/>
        </authorList>
    </citation>
    <scope>NUCLEOTIDE SEQUENCE [LARGE SCALE GENOMIC DNA]</scope>
    <source>
        <strain evidence="1 2">2205SS18-9</strain>
    </source>
</reference>
<evidence type="ECO:0000313" key="1">
    <source>
        <dbReference type="EMBL" id="MDP5277232.1"/>
    </source>
</evidence>
<evidence type="ECO:0008006" key="3">
    <source>
        <dbReference type="Google" id="ProtNLM"/>
    </source>
</evidence>
<organism evidence="1 2">
    <name type="scientific">Chengkuizengella axinellae</name>
    <dbReference type="NCBI Taxonomy" id="3064388"/>
    <lineage>
        <taxon>Bacteria</taxon>
        <taxon>Bacillati</taxon>
        <taxon>Bacillota</taxon>
        <taxon>Bacilli</taxon>
        <taxon>Bacillales</taxon>
        <taxon>Paenibacillaceae</taxon>
        <taxon>Chengkuizengella</taxon>
    </lineage>
</organism>